<dbReference type="AlphaFoldDB" id="Q21Z28"/>
<evidence type="ECO:0000259" key="4">
    <source>
        <dbReference type="Pfam" id="PF03328"/>
    </source>
</evidence>
<evidence type="ECO:0000256" key="2">
    <source>
        <dbReference type="ARBA" id="ARBA00022723"/>
    </source>
</evidence>
<dbReference type="EC" id="4.1.2.20" evidence="5"/>
<dbReference type="GO" id="GO:0046872">
    <property type="term" value="F:metal ion binding"/>
    <property type="evidence" value="ECO:0007669"/>
    <property type="project" value="UniProtKB-KW"/>
</dbReference>
<dbReference type="eggNOG" id="COG3836">
    <property type="taxonomic scope" value="Bacteria"/>
</dbReference>
<reference evidence="6" key="1">
    <citation type="submission" date="2006-02" db="EMBL/GenBank/DDBJ databases">
        <title>Complete sequence of chromosome of Rhodoferax ferrireducens DSM 15236.</title>
        <authorList>
            <person name="Copeland A."/>
            <person name="Lucas S."/>
            <person name="Lapidus A."/>
            <person name="Barry K."/>
            <person name="Detter J.C."/>
            <person name="Glavina del Rio T."/>
            <person name="Hammon N."/>
            <person name="Israni S."/>
            <person name="Pitluck S."/>
            <person name="Brettin T."/>
            <person name="Bruce D."/>
            <person name="Han C."/>
            <person name="Tapia R."/>
            <person name="Gilna P."/>
            <person name="Kiss H."/>
            <person name="Schmutz J."/>
            <person name="Larimer F."/>
            <person name="Land M."/>
            <person name="Kyrpides N."/>
            <person name="Ivanova N."/>
            <person name="Richardson P."/>
        </authorList>
    </citation>
    <scope>NUCLEOTIDE SEQUENCE [LARGE SCALE GENOMIC DNA]</scope>
    <source>
        <strain evidence="6">ATCC BAA-621 / DSM 15236 / T118</strain>
    </source>
</reference>
<protein>
    <submittedName>
        <fullName evidence="5">2-dehydro-3-deoxyglucarate aldolase</fullName>
        <ecNumber evidence="5">4.1.2.20</ecNumber>
    </submittedName>
</protein>
<dbReference type="Proteomes" id="UP000008332">
    <property type="component" value="Chromosome"/>
</dbReference>
<sequence>MLNKNVSLKKKLKDGKVTIGSWITLGHPGIAEIMALAGFDWVVVDMEHSVMSIDTAGDLIRIIDLCGTAPMVRLTSNHPDQIKRVMDAGAHGIVVPMVNSADDAMRAVAAVRYAPEGSRGVGLARAQGYGVDFKEYFEWQKHSSVVIVQIEHRDALDNLDAILTVPGVDGFIIGPYDLSCSMGIPGQFEHPDLIAALDKILAAGKRLGVPSGLHIVEPDAPRLAQSIQQGYCFIAYSVDIRLLDVGVRQGIQCFKEQIK</sequence>
<dbReference type="RefSeq" id="WP_011463543.1">
    <property type="nucleotide sequence ID" value="NC_007908.1"/>
</dbReference>
<dbReference type="PANTHER" id="PTHR30502:SF0">
    <property type="entry name" value="PHOSPHOENOLPYRUVATE CARBOXYLASE FAMILY PROTEIN"/>
    <property type="match status" value="1"/>
</dbReference>
<dbReference type="InterPro" id="IPR040442">
    <property type="entry name" value="Pyrv_kinase-like_dom_sf"/>
</dbReference>
<dbReference type="HOGENOM" id="CLU_059964_4_1_4"/>
<dbReference type="STRING" id="338969.Rfer_1241"/>
<dbReference type="KEGG" id="rfr:Rfer_1241"/>
<comment type="similarity">
    <text evidence="1">Belongs to the HpcH/HpaI aldolase family.</text>
</comment>
<dbReference type="InterPro" id="IPR050251">
    <property type="entry name" value="HpcH-HpaI_aldolase"/>
</dbReference>
<keyword evidence="2" id="KW-0479">Metal-binding</keyword>
<feature type="domain" description="HpcH/HpaI aldolase/citrate lyase" evidence="4">
    <location>
        <begin position="19"/>
        <end position="242"/>
    </location>
</feature>
<dbReference type="GO" id="GO:0005737">
    <property type="term" value="C:cytoplasm"/>
    <property type="evidence" value="ECO:0007669"/>
    <property type="project" value="TreeGrafter"/>
</dbReference>
<evidence type="ECO:0000256" key="3">
    <source>
        <dbReference type="ARBA" id="ARBA00023239"/>
    </source>
</evidence>
<evidence type="ECO:0000313" key="5">
    <source>
        <dbReference type="EMBL" id="ABD68975.1"/>
    </source>
</evidence>
<organism evidence="5 6">
    <name type="scientific">Albidiferax ferrireducens (strain ATCC BAA-621 / DSM 15236 / T118)</name>
    <name type="common">Rhodoferax ferrireducens</name>
    <dbReference type="NCBI Taxonomy" id="338969"/>
    <lineage>
        <taxon>Bacteria</taxon>
        <taxon>Pseudomonadati</taxon>
        <taxon>Pseudomonadota</taxon>
        <taxon>Betaproteobacteria</taxon>
        <taxon>Burkholderiales</taxon>
        <taxon>Comamonadaceae</taxon>
        <taxon>Rhodoferax</taxon>
    </lineage>
</organism>
<dbReference type="Pfam" id="PF03328">
    <property type="entry name" value="HpcH_HpaI"/>
    <property type="match status" value="1"/>
</dbReference>
<keyword evidence="3 5" id="KW-0456">Lyase</keyword>
<dbReference type="PANTHER" id="PTHR30502">
    <property type="entry name" value="2-KETO-3-DEOXY-L-RHAMNONATE ALDOLASE"/>
    <property type="match status" value="1"/>
</dbReference>
<dbReference type="InterPro" id="IPR015813">
    <property type="entry name" value="Pyrv/PenolPyrv_kinase-like_dom"/>
</dbReference>
<dbReference type="EMBL" id="CP000267">
    <property type="protein sequence ID" value="ABD68975.1"/>
    <property type="molecule type" value="Genomic_DNA"/>
</dbReference>
<gene>
    <name evidence="5" type="ordered locus">Rfer_1241</name>
</gene>
<evidence type="ECO:0000313" key="6">
    <source>
        <dbReference type="Proteomes" id="UP000008332"/>
    </source>
</evidence>
<proteinExistence type="inferred from homology"/>
<dbReference type="GO" id="GO:0008672">
    <property type="term" value="F:2-dehydro-3-deoxyglucarate aldolase activity"/>
    <property type="evidence" value="ECO:0007669"/>
    <property type="project" value="UniProtKB-EC"/>
</dbReference>
<name>Q21Z28_ALBFT</name>
<dbReference type="Gene3D" id="3.20.20.60">
    <property type="entry name" value="Phosphoenolpyruvate-binding domains"/>
    <property type="match status" value="1"/>
</dbReference>
<dbReference type="SUPFAM" id="SSF51621">
    <property type="entry name" value="Phosphoenolpyruvate/pyruvate domain"/>
    <property type="match status" value="1"/>
</dbReference>
<dbReference type="OrthoDB" id="86160at2"/>
<evidence type="ECO:0000256" key="1">
    <source>
        <dbReference type="ARBA" id="ARBA00005568"/>
    </source>
</evidence>
<keyword evidence="6" id="KW-1185">Reference proteome</keyword>
<accession>Q21Z28</accession>
<dbReference type="InterPro" id="IPR005000">
    <property type="entry name" value="Aldolase/citrate-lyase_domain"/>
</dbReference>